<dbReference type="EMBL" id="NJGD01000008">
    <property type="protein sequence ID" value="PJR14016.1"/>
    <property type="molecule type" value="Genomic_DNA"/>
</dbReference>
<gene>
    <name evidence="1" type="ORF">CEJ86_19650</name>
</gene>
<name>A0A2J0Z0H9_RHIML</name>
<reference evidence="1 2" key="1">
    <citation type="submission" date="2017-06" db="EMBL/GenBank/DDBJ databases">
        <title>Ensifer strains isolated from leguminous trees and herbs display diverse denitrification phenotypes with some acting as strong N2O sinks.</title>
        <authorList>
            <person name="Woliy K."/>
            <person name="Mania D."/>
            <person name="Bakken L.R."/>
            <person name="Frostegard A."/>
        </authorList>
    </citation>
    <scope>NUCLEOTIDE SEQUENCE [LARGE SCALE GENOMIC DNA]</scope>
    <source>
        <strain evidence="1 2">AC50a</strain>
    </source>
</reference>
<evidence type="ECO:0000313" key="1">
    <source>
        <dbReference type="EMBL" id="PJR14016.1"/>
    </source>
</evidence>
<comment type="caution">
    <text evidence="1">The sequence shown here is derived from an EMBL/GenBank/DDBJ whole genome shotgun (WGS) entry which is preliminary data.</text>
</comment>
<protein>
    <submittedName>
        <fullName evidence="1">Uncharacterized protein</fullName>
    </submittedName>
</protein>
<accession>A0A2J0Z0H9</accession>
<sequence>MTKGAFAAHIGVSAGRISQYIAEGKIYGDALEGDGRSAKIRPAIARQQLQKTLEPSQRFGANGAAVLKPSAVQPNLQLAPSDAASAPPPRLTFTDDVADQLAAERLRQQQITTARLEREEALEVGRYMRTDDARRQTVRAVSEAFKVMEQGIPEMAKAIAAQFGVPTHDATHALLKVFRDIRAKKAASFRTSADEQPEHIEDEQP</sequence>
<proteinExistence type="predicted"/>
<dbReference type="AlphaFoldDB" id="A0A2J0Z0H9"/>
<dbReference type="Proteomes" id="UP000231987">
    <property type="component" value="Unassembled WGS sequence"/>
</dbReference>
<evidence type="ECO:0000313" key="2">
    <source>
        <dbReference type="Proteomes" id="UP000231987"/>
    </source>
</evidence>
<organism evidence="1 2">
    <name type="scientific">Rhizobium meliloti</name>
    <name type="common">Ensifer meliloti</name>
    <name type="synonym">Sinorhizobium meliloti</name>
    <dbReference type="NCBI Taxonomy" id="382"/>
    <lineage>
        <taxon>Bacteria</taxon>
        <taxon>Pseudomonadati</taxon>
        <taxon>Pseudomonadota</taxon>
        <taxon>Alphaproteobacteria</taxon>
        <taxon>Hyphomicrobiales</taxon>
        <taxon>Rhizobiaceae</taxon>
        <taxon>Sinorhizobium/Ensifer group</taxon>
        <taxon>Sinorhizobium</taxon>
    </lineage>
</organism>